<dbReference type="PANTHER" id="PTHR11746">
    <property type="entry name" value="O-METHYLTRANSFERASE"/>
    <property type="match status" value="1"/>
</dbReference>
<dbReference type="SUPFAM" id="SSF46785">
    <property type="entry name" value="Winged helix' DNA-binding domain"/>
    <property type="match status" value="1"/>
</dbReference>
<gene>
    <name evidence="6" type="ORF">P3X46_030253</name>
</gene>
<keyword evidence="3" id="KW-0949">S-adenosyl-L-methionine</keyword>
<feature type="domain" description="O-methyltransferase C-terminal" evidence="5">
    <location>
        <begin position="110"/>
        <end position="180"/>
    </location>
</feature>
<dbReference type="InterPro" id="IPR036388">
    <property type="entry name" value="WH-like_DNA-bd_sf"/>
</dbReference>
<organism evidence="6 7">
    <name type="scientific">Hevea brasiliensis</name>
    <name type="common">Para rubber tree</name>
    <name type="synonym">Siphonia brasiliensis</name>
    <dbReference type="NCBI Taxonomy" id="3981"/>
    <lineage>
        <taxon>Eukaryota</taxon>
        <taxon>Viridiplantae</taxon>
        <taxon>Streptophyta</taxon>
        <taxon>Embryophyta</taxon>
        <taxon>Tracheophyta</taxon>
        <taxon>Spermatophyta</taxon>
        <taxon>Magnoliopsida</taxon>
        <taxon>eudicotyledons</taxon>
        <taxon>Gunneridae</taxon>
        <taxon>Pentapetalae</taxon>
        <taxon>rosids</taxon>
        <taxon>fabids</taxon>
        <taxon>Malpighiales</taxon>
        <taxon>Euphorbiaceae</taxon>
        <taxon>Crotonoideae</taxon>
        <taxon>Micrandreae</taxon>
        <taxon>Hevea</taxon>
    </lineage>
</organism>
<dbReference type="Gene3D" id="1.10.10.10">
    <property type="entry name" value="Winged helix-like DNA-binding domain superfamily/Winged helix DNA-binding domain"/>
    <property type="match status" value="1"/>
</dbReference>
<proteinExistence type="predicted"/>
<name>A0ABQ9KXZ3_HEVBR</name>
<sequence>MASFTTTHEQGKEERQYAMQIASALVLPMALMAAIELGVLEVLEKAGPGYFIKNQDGGWLTPLLAMIQDKVMMETCFEGGIPFYKAHKMNSIEYMGRDARFYEIPFKRWFWILHMWDVQDFVKLLKDCCEALLSNGEVIAVDMVVPKTTGTNTAARSLLQTCLLQTKREFQTLAREAGFSRVRVASCAYNFSVLEFLKLEFILFLSLS</sequence>
<feature type="transmembrane region" description="Helical" evidence="4">
    <location>
        <begin position="20"/>
        <end position="43"/>
    </location>
</feature>
<dbReference type="Gene3D" id="3.40.50.150">
    <property type="entry name" value="Vaccinia Virus protein VP39"/>
    <property type="match status" value="1"/>
</dbReference>
<keyword evidence="2" id="KW-0808">Transferase</keyword>
<keyword evidence="4" id="KW-0812">Transmembrane</keyword>
<evidence type="ECO:0000256" key="2">
    <source>
        <dbReference type="ARBA" id="ARBA00022679"/>
    </source>
</evidence>
<keyword evidence="1" id="KW-0489">Methyltransferase</keyword>
<comment type="caution">
    <text evidence="6">The sequence shown here is derived from an EMBL/GenBank/DDBJ whole genome shotgun (WGS) entry which is preliminary data.</text>
</comment>
<keyword evidence="4" id="KW-1133">Transmembrane helix</keyword>
<keyword evidence="4" id="KW-0472">Membrane</keyword>
<dbReference type="InterPro" id="IPR016461">
    <property type="entry name" value="COMT-like"/>
</dbReference>
<dbReference type="Proteomes" id="UP001174677">
    <property type="component" value="Chromosome 16"/>
</dbReference>
<accession>A0ABQ9KXZ3</accession>
<dbReference type="InterPro" id="IPR001077">
    <property type="entry name" value="COMT_C"/>
</dbReference>
<dbReference type="InterPro" id="IPR029063">
    <property type="entry name" value="SAM-dependent_MTases_sf"/>
</dbReference>
<evidence type="ECO:0000313" key="7">
    <source>
        <dbReference type="Proteomes" id="UP001174677"/>
    </source>
</evidence>
<dbReference type="InterPro" id="IPR036390">
    <property type="entry name" value="WH_DNA-bd_sf"/>
</dbReference>
<reference evidence="6" key="1">
    <citation type="journal article" date="2023" name="Plant Biotechnol. J.">
        <title>Chromosome-level wild Hevea brasiliensis genome provides new tools for genomic-assisted breeding and valuable loci to elevate rubber yield.</title>
        <authorList>
            <person name="Cheng H."/>
            <person name="Song X."/>
            <person name="Hu Y."/>
            <person name="Wu T."/>
            <person name="Yang Q."/>
            <person name="An Z."/>
            <person name="Feng S."/>
            <person name="Deng Z."/>
            <person name="Wu W."/>
            <person name="Zeng X."/>
            <person name="Tu M."/>
            <person name="Wang X."/>
            <person name="Huang H."/>
        </authorList>
    </citation>
    <scope>NUCLEOTIDE SEQUENCE</scope>
    <source>
        <strain evidence="6">MT/VB/25A 57/8</strain>
    </source>
</reference>
<evidence type="ECO:0000256" key="3">
    <source>
        <dbReference type="ARBA" id="ARBA00022691"/>
    </source>
</evidence>
<dbReference type="Pfam" id="PF00891">
    <property type="entry name" value="Methyltransf_2"/>
    <property type="match status" value="1"/>
</dbReference>
<evidence type="ECO:0000256" key="4">
    <source>
        <dbReference type="SAM" id="Phobius"/>
    </source>
</evidence>
<keyword evidence="7" id="KW-1185">Reference proteome</keyword>
<evidence type="ECO:0000313" key="6">
    <source>
        <dbReference type="EMBL" id="KAJ9148173.1"/>
    </source>
</evidence>
<dbReference type="EMBL" id="JARPOI010000016">
    <property type="protein sequence ID" value="KAJ9148173.1"/>
    <property type="molecule type" value="Genomic_DNA"/>
</dbReference>
<protein>
    <recommendedName>
        <fullName evidence="5">O-methyltransferase C-terminal domain-containing protein</fullName>
    </recommendedName>
</protein>
<evidence type="ECO:0000256" key="1">
    <source>
        <dbReference type="ARBA" id="ARBA00022603"/>
    </source>
</evidence>
<evidence type="ECO:0000259" key="5">
    <source>
        <dbReference type="Pfam" id="PF00891"/>
    </source>
</evidence>
<dbReference type="SUPFAM" id="SSF53335">
    <property type="entry name" value="S-adenosyl-L-methionine-dependent methyltransferases"/>
    <property type="match status" value="1"/>
</dbReference>